<evidence type="ECO:0000313" key="3">
    <source>
        <dbReference type="EMBL" id="CUR58999.1"/>
    </source>
</evidence>
<dbReference type="EMBL" id="CZKB01000009">
    <property type="protein sequence ID" value="CUR58999.1"/>
    <property type="molecule type" value="Genomic_DNA"/>
</dbReference>
<evidence type="ECO:0000259" key="2">
    <source>
        <dbReference type="Pfam" id="PF11268"/>
    </source>
</evidence>
<protein>
    <submittedName>
        <fullName evidence="3">DNA-binding protein</fullName>
    </submittedName>
</protein>
<dbReference type="InterPro" id="IPR021421">
    <property type="entry name" value="DUF3071"/>
</dbReference>
<accession>A0A2P2CAJ8</accession>
<dbReference type="Pfam" id="PF11268">
    <property type="entry name" value="DUF3071"/>
    <property type="match status" value="1"/>
</dbReference>
<name>A0A2P2CAJ8_9ZZZZ</name>
<dbReference type="InterPro" id="IPR047682">
    <property type="entry name" value="SepH-like"/>
</dbReference>
<evidence type="ECO:0000256" key="1">
    <source>
        <dbReference type="SAM" id="MobiDB-lite"/>
    </source>
</evidence>
<feature type="region of interest" description="Disordered" evidence="1">
    <location>
        <begin position="261"/>
        <end position="338"/>
    </location>
</feature>
<dbReference type="AlphaFoldDB" id="A0A2P2CAJ8"/>
<feature type="domain" description="DUF3071" evidence="2">
    <location>
        <begin position="1"/>
        <end position="168"/>
    </location>
</feature>
<feature type="compositionally biased region" description="Basic and acidic residues" evidence="1">
    <location>
        <begin position="271"/>
        <end position="285"/>
    </location>
</feature>
<dbReference type="NCBIfam" id="NF040712">
    <property type="entry name" value="SepH"/>
    <property type="match status" value="1"/>
</dbReference>
<organism evidence="3">
    <name type="scientific">metagenome</name>
    <dbReference type="NCBI Taxonomy" id="256318"/>
    <lineage>
        <taxon>unclassified sequences</taxon>
        <taxon>metagenomes</taxon>
    </lineage>
</organism>
<keyword evidence="3" id="KW-0238">DNA-binding</keyword>
<dbReference type="GO" id="GO:0003677">
    <property type="term" value="F:DNA binding"/>
    <property type="evidence" value="ECO:0007669"/>
    <property type="project" value="UniProtKB-KW"/>
</dbReference>
<sequence>MAKLTFTGRSGDGKRLMLVDESGQQHFVVIDAKLRNALSGVSASNGQLEIPMESSLRPRDIQTRIRAGETPESVAHAAGTSVEKIMPFAAPVLAERAHVAQRAQLSSVRRRANESGARTLGEAVSAHLRSHNVDPGSVEWDAWRREDGRWTLTGLYDIAGRTGAATFSHDPRGNFVTVDDDDARWLIGEATSTDLAAATTPEPAADDLAAARMRRLNAVPGEELPLGEDAIEMVTGEEPAPASGRGPDEASANETTAELGALGTEQPLEAYLDRSAEPDPTDESRPAATEETSATEDAPAATTEPPSEPSAGPKARKKRGRASVPSWDEIMFGGGKGD</sequence>
<gene>
    <name evidence="3" type="ORF">NOCA1170010</name>
</gene>
<reference evidence="3" key="1">
    <citation type="submission" date="2015-08" db="EMBL/GenBank/DDBJ databases">
        <authorList>
            <person name="Babu N.S."/>
            <person name="Beckwith C.J."/>
            <person name="Beseler K.G."/>
            <person name="Brison A."/>
            <person name="Carone J.V."/>
            <person name="Caskin T.P."/>
            <person name="Diamond M."/>
            <person name="Durham M.E."/>
            <person name="Foxe J.M."/>
            <person name="Go M."/>
            <person name="Henderson B.A."/>
            <person name="Jones I.B."/>
            <person name="McGettigan J.A."/>
            <person name="Micheletti S.J."/>
            <person name="Nasrallah M.E."/>
            <person name="Ortiz D."/>
            <person name="Piller C.R."/>
            <person name="Privatt S.R."/>
            <person name="Schneider S.L."/>
            <person name="Sharp S."/>
            <person name="Smith T.C."/>
            <person name="Stanton J.D."/>
            <person name="Ullery H.E."/>
            <person name="Wilson R.J."/>
            <person name="Serrano M.G."/>
            <person name="Buck G."/>
            <person name="Lee V."/>
            <person name="Wang Y."/>
            <person name="Carvalho R."/>
            <person name="Voegtly L."/>
            <person name="Shi R."/>
            <person name="Duckworth R."/>
            <person name="Johnson A."/>
            <person name="Loviza R."/>
            <person name="Walstead R."/>
            <person name="Shah Z."/>
            <person name="Kiflezghi M."/>
            <person name="Wade K."/>
            <person name="Ball S.L."/>
            <person name="Bradley K.W."/>
            <person name="Asai D.J."/>
            <person name="Bowman C.A."/>
            <person name="Russell D.A."/>
            <person name="Pope W.H."/>
            <person name="Jacobs-Sera D."/>
            <person name="Hendrix R.W."/>
            <person name="Hatfull G.F."/>
        </authorList>
    </citation>
    <scope>NUCLEOTIDE SEQUENCE</scope>
</reference>
<feature type="compositionally biased region" description="Low complexity" evidence="1">
    <location>
        <begin position="286"/>
        <end position="311"/>
    </location>
</feature>
<proteinExistence type="predicted"/>